<dbReference type="RefSeq" id="WP_307020870.1">
    <property type="nucleotide sequence ID" value="NZ_JAUSUI010000006.1"/>
</dbReference>
<feature type="region of interest" description="Disordered" evidence="1">
    <location>
        <begin position="19"/>
        <end position="51"/>
    </location>
</feature>
<evidence type="ECO:0000256" key="1">
    <source>
        <dbReference type="SAM" id="MobiDB-lite"/>
    </source>
</evidence>
<protein>
    <submittedName>
        <fullName evidence="2">Uncharacterized protein</fullName>
    </submittedName>
</protein>
<evidence type="ECO:0000313" key="3">
    <source>
        <dbReference type="Proteomes" id="UP001224682"/>
    </source>
</evidence>
<accession>A0ABU0BEI4</accession>
<name>A0ABU0BEI4_9HYPH</name>
<keyword evidence="3" id="KW-1185">Reference proteome</keyword>
<gene>
    <name evidence="2" type="ORF">J2S75_003060</name>
</gene>
<dbReference type="Proteomes" id="UP001224682">
    <property type="component" value="Unassembled WGS sequence"/>
</dbReference>
<organism evidence="2 3">
    <name type="scientific">Ancylobacter polymorphus</name>
    <dbReference type="NCBI Taxonomy" id="223390"/>
    <lineage>
        <taxon>Bacteria</taxon>
        <taxon>Pseudomonadati</taxon>
        <taxon>Pseudomonadota</taxon>
        <taxon>Alphaproteobacteria</taxon>
        <taxon>Hyphomicrobiales</taxon>
        <taxon>Xanthobacteraceae</taxon>
        <taxon>Ancylobacter</taxon>
    </lineage>
</organism>
<proteinExistence type="predicted"/>
<feature type="compositionally biased region" description="Basic and acidic residues" evidence="1">
    <location>
        <begin position="19"/>
        <end position="31"/>
    </location>
</feature>
<sequence>MDILYVLYDAHDALIRHRIANDRTGSREGRQSRPRRSHAATDNNKNKIPIN</sequence>
<reference evidence="2 3" key="1">
    <citation type="submission" date="2023-07" db="EMBL/GenBank/DDBJ databases">
        <title>Genomic Encyclopedia of Type Strains, Phase IV (KMG-IV): sequencing the most valuable type-strain genomes for metagenomic binning, comparative biology and taxonomic classification.</title>
        <authorList>
            <person name="Goeker M."/>
        </authorList>
    </citation>
    <scope>NUCLEOTIDE SEQUENCE [LARGE SCALE GENOMIC DNA]</scope>
    <source>
        <strain evidence="2 3">DSM 2457</strain>
    </source>
</reference>
<dbReference type="EMBL" id="JAUSUI010000006">
    <property type="protein sequence ID" value="MDQ0304024.1"/>
    <property type="molecule type" value="Genomic_DNA"/>
</dbReference>
<evidence type="ECO:0000313" key="2">
    <source>
        <dbReference type="EMBL" id="MDQ0304024.1"/>
    </source>
</evidence>
<comment type="caution">
    <text evidence="2">The sequence shown here is derived from an EMBL/GenBank/DDBJ whole genome shotgun (WGS) entry which is preliminary data.</text>
</comment>